<dbReference type="AlphaFoldDB" id="A0A4U8T3I0"/>
<sequence length="427" mass="49679">MSRVARKILFDKDIRALQPKEKKYRVVVGNPSELILFVYPSGTKTFALRLRNGNKEKNIPLKRFRQGIYSVAEARKEATEKLRIIESGGELDTDKYLFKKLYKDFIAQKRKKGQTQRTIRVVENLCNRHLLPHFGHLDAREIKYSNILSVFNTIFDSNNPRLPRLETIKRAKTALRNILAPALKDRYIEYDPTLGLEKEFPSIKRYYIDNDIDPRLAALTKENDLREFLQDLSAAHIEKQIKRALYLQILCVNRPANTAGSKWQHIDLETKVWSIPAKEMKMREPFTIALSSYALRILELQKADFGMLNSSFVFPTLSKEGHIHRDTLSKALRRLNKGKWQGKVTTHGFRATFRTICTLHKAELLQMGISDEVIEVCLAHKETNSIKYAYEREKSTLQQQRILMQWYGDYLNALCDFNCNLPIKMQG</sequence>
<comment type="caution">
    <text evidence="6">The sequence shown here is derived from an EMBL/GenBank/DDBJ whole genome shotgun (WGS) entry which is preliminary data.</text>
</comment>
<dbReference type="Pfam" id="PF13356">
    <property type="entry name" value="Arm-DNA-bind_3"/>
    <property type="match status" value="1"/>
</dbReference>
<keyword evidence="4" id="KW-0233">DNA recombination</keyword>
<name>A0A4U8T3I0_9HELI</name>
<dbReference type="GO" id="GO:0006310">
    <property type="term" value="P:DNA recombination"/>
    <property type="evidence" value="ECO:0007669"/>
    <property type="project" value="UniProtKB-KW"/>
</dbReference>
<evidence type="ECO:0000313" key="6">
    <source>
        <dbReference type="EMBL" id="TLD93057.1"/>
    </source>
</evidence>
<dbReference type="PROSITE" id="PS51898">
    <property type="entry name" value="TYR_RECOMBINASE"/>
    <property type="match status" value="1"/>
</dbReference>
<keyword evidence="3" id="KW-0238">DNA-binding</keyword>
<dbReference type="CDD" id="cd00801">
    <property type="entry name" value="INT_P4_C"/>
    <property type="match status" value="1"/>
</dbReference>
<evidence type="ECO:0000259" key="5">
    <source>
        <dbReference type="PROSITE" id="PS51898"/>
    </source>
</evidence>
<keyword evidence="7" id="KW-1185">Reference proteome</keyword>
<comment type="similarity">
    <text evidence="1">Belongs to the 'phage' integrase family.</text>
</comment>
<dbReference type="Pfam" id="PF00589">
    <property type="entry name" value="Phage_integrase"/>
    <property type="match status" value="1"/>
</dbReference>
<evidence type="ECO:0000256" key="3">
    <source>
        <dbReference type="ARBA" id="ARBA00023125"/>
    </source>
</evidence>
<gene>
    <name evidence="6" type="ORF">LS74_002635</name>
</gene>
<keyword evidence="2" id="KW-0229">DNA integration</keyword>
<protein>
    <submittedName>
        <fullName evidence="6">Site-specific integrase</fullName>
    </submittedName>
</protein>
<dbReference type="PANTHER" id="PTHR30629">
    <property type="entry name" value="PROPHAGE INTEGRASE"/>
    <property type="match status" value="1"/>
</dbReference>
<dbReference type="Gene3D" id="1.10.150.130">
    <property type="match status" value="1"/>
</dbReference>
<evidence type="ECO:0000256" key="1">
    <source>
        <dbReference type="ARBA" id="ARBA00008857"/>
    </source>
</evidence>
<dbReference type="InterPro" id="IPR025166">
    <property type="entry name" value="Integrase_DNA_bind_dom"/>
</dbReference>
<dbReference type="InterPro" id="IPR038488">
    <property type="entry name" value="Integrase_DNA-bd_sf"/>
</dbReference>
<dbReference type="InterPro" id="IPR053876">
    <property type="entry name" value="Phage_int_M"/>
</dbReference>
<dbReference type="GO" id="GO:0003677">
    <property type="term" value="F:DNA binding"/>
    <property type="evidence" value="ECO:0007669"/>
    <property type="project" value="UniProtKB-KW"/>
</dbReference>
<dbReference type="Pfam" id="PF22022">
    <property type="entry name" value="Phage_int_M"/>
    <property type="match status" value="1"/>
</dbReference>
<dbReference type="InterPro" id="IPR002104">
    <property type="entry name" value="Integrase_catalytic"/>
</dbReference>
<dbReference type="EMBL" id="JRPE02000003">
    <property type="protein sequence ID" value="TLD93057.1"/>
    <property type="molecule type" value="Genomic_DNA"/>
</dbReference>
<dbReference type="Gene3D" id="1.10.443.10">
    <property type="entry name" value="Intergrase catalytic core"/>
    <property type="match status" value="1"/>
</dbReference>
<dbReference type="GO" id="GO:0015074">
    <property type="term" value="P:DNA integration"/>
    <property type="evidence" value="ECO:0007669"/>
    <property type="project" value="UniProtKB-KW"/>
</dbReference>
<evidence type="ECO:0000256" key="2">
    <source>
        <dbReference type="ARBA" id="ARBA00022908"/>
    </source>
</evidence>
<dbReference type="RefSeq" id="WP_052086425.1">
    <property type="nucleotide sequence ID" value="NZ_JRPE02000003.1"/>
</dbReference>
<dbReference type="Gene3D" id="3.30.160.390">
    <property type="entry name" value="Integrase, DNA-binding domain"/>
    <property type="match status" value="1"/>
</dbReference>
<proteinExistence type="inferred from homology"/>
<dbReference type="PANTHER" id="PTHR30629:SF2">
    <property type="entry name" value="PROPHAGE INTEGRASE INTS-RELATED"/>
    <property type="match status" value="1"/>
</dbReference>
<dbReference type="InterPro" id="IPR050808">
    <property type="entry name" value="Phage_Integrase"/>
</dbReference>
<dbReference type="Proteomes" id="UP000029921">
    <property type="component" value="Unassembled WGS sequence"/>
</dbReference>
<organism evidence="6 7">
    <name type="scientific">Helicobacter magdeburgensis</name>
    <dbReference type="NCBI Taxonomy" id="471858"/>
    <lineage>
        <taxon>Bacteria</taxon>
        <taxon>Pseudomonadati</taxon>
        <taxon>Campylobacterota</taxon>
        <taxon>Epsilonproteobacteria</taxon>
        <taxon>Campylobacterales</taxon>
        <taxon>Helicobacteraceae</taxon>
        <taxon>Helicobacter</taxon>
    </lineage>
</organism>
<dbReference type="SUPFAM" id="SSF56349">
    <property type="entry name" value="DNA breaking-rejoining enzymes"/>
    <property type="match status" value="1"/>
</dbReference>
<dbReference type="InterPro" id="IPR011010">
    <property type="entry name" value="DNA_brk_join_enz"/>
</dbReference>
<dbReference type="InterPro" id="IPR010998">
    <property type="entry name" value="Integrase_recombinase_N"/>
</dbReference>
<dbReference type="InterPro" id="IPR013762">
    <property type="entry name" value="Integrase-like_cat_sf"/>
</dbReference>
<reference evidence="6 7" key="1">
    <citation type="journal article" date="2014" name="Genome Announc.">
        <title>Draft genome sequences of eight enterohepatic helicobacter species isolated from both laboratory and wild rodents.</title>
        <authorList>
            <person name="Sheh A."/>
            <person name="Shen Z."/>
            <person name="Fox J.G."/>
        </authorList>
    </citation>
    <scope>NUCLEOTIDE SEQUENCE [LARGE SCALE GENOMIC DNA]</scope>
    <source>
        <strain evidence="6 7">MIT 96-1001</strain>
    </source>
</reference>
<evidence type="ECO:0000256" key="4">
    <source>
        <dbReference type="ARBA" id="ARBA00023172"/>
    </source>
</evidence>
<feature type="domain" description="Tyr recombinase" evidence="5">
    <location>
        <begin position="214"/>
        <end position="405"/>
    </location>
</feature>
<evidence type="ECO:0000313" key="7">
    <source>
        <dbReference type="Proteomes" id="UP000029921"/>
    </source>
</evidence>
<accession>A0A4U8T3I0</accession>